<evidence type="ECO:0000313" key="4">
    <source>
        <dbReference type="Proteomes" id="UP000282574"/>
    </source>
</evidence>
<dbReference type="EMBL" id="RSCK01000155">
    <property type="protein sequence ID" value="RUS99261.1"/>
    <property type="molecule type" value="Genomic_DNA"/>
</dbReference>
<evidence type="ECO:0000256" key="1">
    <source>
        <dbReference type="SAM" id="MobiDB-lite"/>
    </source>
</evidence>
<dbReference type="RefSeq" id="WP_106170342.1">
    <property type="nucleotide sequence ID" value="NZ_JAVKZF010000004.1"/>
</dbReference>
<evidence type="ECO:0000313" key="3">
    <source>
        <dbReference type="EMBL" id="RUS99261.1"/>
    </source>
</evidence>
<keyword evidence="4" id="KW-1185">Reference proteome</keyword>
<evidence type="ECO:0000259" key="2">
    <source>
        <dbReference type="SMART" id="SM00943"/>
    </source>
</evidence>
<comment type="caution">
    <text evidence="3">The sequence shown here is derived from an EMBL/GenBank/DDBJ whole genome shotgun (WGS) entry which is preliminary data.</text>
</comment>
<dbReference type="SMART" id="SM00943">
    <property type="entry name" value="Prim-Pol"/>
    <property type="match status" value="1"/>
</dbReference>
<dbReference type="AlphaFoldDB" id="A0AB37U9C7"/>
<sequence>MRLLIKELRSLPPDWKLVPVRGKQPIGKGWNKHPYSPAQLIEWIETGHPCTGFGLLTGTPIDQDDCVLAVDQDGDAAGTALVALARGKRLPQTATFTSGRPGRCQYLLRVPSTIAPSIESRKLNVGLELRWTSMISVLPPSIHPLTKQPYQWLPGHSPNEIAIAIAPDWLVGLMARQSHSSSNQRSRSIASKHCDRGNESRFSMSPSQLNRVTALLSRLHPCRADDYHEWIRVGMALYSHSPALLPLWDDWSRRSSKYKPGECASKWATFNPTRISINTLYYLANKDSSQTPAA</sequence>
<accession>A0AB37U9C7</accession>
<protein>
    <recommendedName>
        <fullName evidence="2">DNA primase/polymerase bifunctional N-terminal domain-containing protein</fullName>
    </recommendedName>
</protein>
<reference evidence="3 4" key="1">
    <citation type="journal article" date="2019" name="Genome Biol. Evol.">
        <title>Day and night: Metabolic profiles and evolutionary relationships of six axenic non-marine cyanobacteria.</title>
        <authorList>
            <person name="Will S.E."/>
            <person name="Henke P."/>
            <person name="Boedeker C."/>
            <person name="Huang S."/>
            <person name="Brinkmann H."/>
            <person name="Rohde M."/>
            <person name="Jarek M."/>
            <person name="Friedl T."/>
            <person name="Seufert S."/>
            <person name="Schumacher M."/>
            <person name="Overmann J."/>
            <person name="Neumann-Schaal M."/>
            <person name="Petersen J."/>
        </authorList>
    </citation>
    <scope>NUCLEOTIDE SEQUENCE [LARGE SCALE GENOMIC DNA]</scope>
    <source>
        <strain evidence="3 4">SAG 39.79</strain>
    </source>
</reference>
<name>A0AB37U9C7_9CYAN</name>
<feature type="compositionally biased region" description="Low complexity" evidence="1">
    <location>
        <begin position="181"/>
        <end position="191"/>
    </location>
</feature>
<feature type="region of interest" description="Disordered" evidence="1">
    <location>
        <begin position="181"/>
        <end position="204"/>
    </location>
</feature>
<dbReference type="Pfam" id="PF08707">
    <property type="entry name" value="PriCT_2"/>
    <property type="match status" value="1"/>
</dbReference>
<dbReference type="InterPro" id="IPR015330">
    <property type="entry name" value="DNA_primase/pol_bifunc_N"/>
</dbReference>
<dbReference type="InterPro" id="IPR014819">
    <property type="entry name" value="PriCT_2"/>
</dbReference>
<feature type="domain" description="DNA primase/polymerase bifunctional N-terminal" evidence="2">
    <location>
        <begin position="8"/>
        <end position="170"/>
    </location>
</feature>
<proteinExistence type="predicted"/>
<dbReference type="SUPFAM" id="SSF56747">
    <property type="entry name" value="Prim-pol domain"/>
    <property type="match status" value="1"/>
</dbReference>
<dbReference type="Pfam" id="PF09250">
    <property type="entry name" value="Prim-Pol"/>
    <property type="match status" value="1"/>
</dbReference>
<dbReference type="Proteomes" id="UP000282574">
    <property type="component" value="Unassembled WGS sequence"/>
</dbReference>
<organism evidence="3 4">
    <name type="scientific">Chroococcidiopsis cubana SAG 39.79</name>
    <dbReference type="NCBI Taxonomy" id="388085"/>
    <lineage>
        <taxon>Bacteria</taxon>
        <taxon>Bacillati</taxon>
        <taxon>Cyanobacteriota</taxon>
        <taxon>Cyanophyceae</taxon>
        <taxon>Chroococcidiopsidales</taxon>
        <taxon>Chroococcidiopsidaceae</taxon>
        <taxon>Chroococcidiopsis</taxon>
    </lineage>
</organism>
<gene>
    <name evidence="3" type="ORF">DSM107010_68950</name>
</gene>
<dbReference type="CDD" id="cd04859">
    <property type="entry name" value="Prim_Pol"/>
    <property type="match status" value="1"/>
</dbReference>
<dbReference type="GO" id="GO:0016817">
    <property type="term" value="F:hydrolase activity, acting on acid anhydrides"/>
    <property type="evidence" value="ECO:0007669"/>
    <property type="project" value="InterPro"/>
</dbReference>